<evidence type="ECO:0000313" key="5">
    <source>
        <dbReference type="Proteomes" id="UP000220527"/>
    </source>
</evidence>
<feature type="domain" description="DAGKc" evidence="3">
    <location>
        <begin position="6"/>
        <end position="139"/>
    </location>
</feature>
<name>A0A2A6RFP5_9CHLR</name>
<dbReference type="Proteomes" id="UP000220527">
    <property type="component" value="Unassembled WGS sequence"/>
</dbReference>
<evidence type="ECO:0000313" key="4">
    <source>
        <dbReference type="EMBL" id="PDW01842.1"/>
    </source>
</evidence>
<dbReference type="GO" id="GO:0008654">
    <property type="term" value="P:phospholipid biosynthetic process"/>
    <property type="evidence" value="ECO:0007669"/>
    <property type="project" value="InterPro"/>
</dbReference>
<dbReference type="PANTHER" id="PTHR30492">
    <property type="entry name" value="METHYLGLYOXAL SYNTHASE"/>
    <property type="match status" value="1"/>
</dbReference>
<keyword evidence="2" id="KW-0812">Transmembrane</keyword>
<proteinExistence type="predicted"/>
<dbReference type="PROSITE" id="PS50146">
    <property type="entry name" value="DAGK"/>
    <property type="match status" value="1"/>
</dbReference>
<dbReference type="InterPro" id="IPR001206">
    <property type="entry name" value="Diacylglycerol_kinase_cat_dom"/>
</dbReference>
<evidence type="ECO:0000256" key="1">
    <source>
        <dbReference type="SAM" id="MobiDB-lite"/>
    </source>
</evidence>
<reference evidence="5" key="1">
    <citation type="submission" date="2017-08" db="EMBL/GenBank/DDBJ databases">
        <authorList>
            <person name="Grouzdev D.S."/>
            <person name="Gaisin V.A."/>
            <person name="Rysina M.S."/>
            <person name="Gorlenko V.M."/>
        </authorList>
    </citation>
    <scope>NUCLEOTIDE SEQUENCE [LARGE SCALE GENOMIC DNA]</scope>
    <source>
        <strain evidence="5">Kir15-3F</strain>
    </source>
</reference>
<feature type="region of interest" description="Disordered" evidence="1">
    <location>
        <begin position="415"/>
        <end position="436"/>
    </location>
</feature>
<dbReference type="Pfam" id="PF01569">
    <property type="entry name" value="PAP2"/>
    <property type="match status" value="1"/>
</dbReference>
<dbReference type="InterPro" id="IPR016064">
    <property type="entry name" value="NAD/diacylglycerol_kinase_sf"/>
</dbReference>
<dbReference type="SUPFAM" id="SSF111331">
    <property type="entry name" value="NAD kinase/diacylglycerol kinase-like"/>
    <property type="match status" value="1"/>
</dbReference>
<dbReference type="GO" id="GO:0005829">
    <property type="term" value="C:cytosol"/>
    <property type="evidence" value="ECO:0007669"/>
    <property type="project" value="TreeGrafter"/>
</dbReference>
<organism evidence="4 5">
    <name type="scientific">Candidatus Viridilinea mediisalina</name>
    <dbReference type="NCBI Taxonomy" id="2024553"/>
    <lineage>
        <taxon>Bacteria</taxon>
        <taxon>Bacillati</taxon>
        <taxon>Chloroflexota</taxon>
        <taxon>Chloroflexia</taxon>
        <taxon>Chloroflexales</taxon>
        <taxon>Chloroflexineae</taxon>
        <taxon>Oscillochloridaceae</taxon>
        <taxon>Candidatus Viridilinea</taxon>
    </lineage>
</organism>
<dbReference type="InterPro" id="IPR036938">
    <property type="entry name" value="PAP2/HPO_sf"/>
</dbReference>
<dbReference type="InterPro" id="IPR045540">
    <property type="entry name" value="YegS/DAGK_C"/>
</dbReference>
<dbReference type="NCBIfam" id="TIGR00147">
    <property type="entry name" value="YegS/Rv2252/BmrU family lipid kinase"/>
    <property type="match status" value="1"/>
</dbReference>
<comment type="caution">
    <text evidence="4">The sequence shown here is derived from an EMBL/GenBank/DDBJ whole genome shotgun (WGS) entry which is preliminary data.</text>
</comment>
<dbReference type="RefSeq" id="WP_097645305.1">
    <property type="nucleotide sequence ID" value="NZ_NQWI01000104.1"/>
</dbReference>
<dbReference type="Pfam" id="PF19279">
    <property type="entry name" value="YegS_C"/>
    <property type="match status" value="1"/>
</dbReference>
<dbReference type="Gene3D" id="1.20.144.10">
    <property type="entry name" value="Phosphatidic acid phosphatase type 2/haloperoxidase"/>
    <property type="match status" value="1"/>
</dbReference>
<dbReference type="PANTHER" id="PTHR30492:SF0">
    <property type="entry name" value="METHYLGLYOXAL SYNTHASE"/>
    <property type="match status" value="1"/>
</dbReference>
<protein>
    <recommendedName>
        <fullName evidence="3">DAGKc domain-containing protein</fullName>
    </recommendedName>
</protein>
<dbReference type="InterPro" id="IPR017438">
    <property type="entry name" value="ATP-NAD_kinase_N"/>
</dbReference>
<dbReference type="InterPro" id="IPR004363">
    <property type="entry name" value="Methylgl_synth"/>
</dbReference>
<dbReference type="Pfam" id="PF00781">
    <property type="entry name" value="DAGK_cat"/>
    <property type="match status" value="1"/>
</dbReference>
<evidence type="ECO:0000259" key="3">
    <source>
        <dbReference type="PROSITE" id="PS50146"/>
    </source>
</evidence>
<dbReference type="GO" id="GO:0016301">
    <property type="term" value="F:kinase activity"/>
    <property type="evidence" value="ECO:0007669"/>
    <property type="project" value="InterPro"/>
</dbReference>
<dbReference type="OrthoDB" id="142078at2"/>
<keyword evidence="2" id="KW-1133">Transmembrane helix</keyword>
<dbReference type="Gene3D" id="3.40.50.10330">
    <property type="entry name" value="Probable inorganic polyphosphate/atp-NAD kinase, domain 1"/>
    <property type="match status" value="1"/>
</dbReference>
<dbReference type="InterPro" id="IPR000326">
    <property type="entry name" value="PAP2/HPO"/>
</dbReference>
<gene>
    <name evidence="4" type="ORF">CJ255_17040</name>
</gene>
<feature type="transmembrane region" description="Helical" evidence="2">
    <location>
        <begin position="481"/>
        <end position="505"/>
    </location>
</feature>
<keyword evidence="5" id="KW-1185">Reference proteome</keyword>
<sequence length="632" mass="68057">MSTEPQRAQQIFVVLNPVAGTSDGAVVRATIEQHLGGDQRQLTIYETTGAADEDIHGLVRAALADGADLVVAAGGDGTVSQVASALVHQQATLGIVPAGTANVMAEVLAIPTELEAAVALLADDLHTTRVDGMQMDDQVGLLHISVGITSLMQRDTSRDLKRRFGRLAYIAVGTRWLFGFQPRRFMLVVDGQRRRLRASQILVANGGAMGQPPLSWGPRIEPDDGILDICIINARTFRDYLGVGWAVLVGKQRRDQRMRYLKARETISINTKPPLPVQLDGELVGKTPVQISLLPAAVRCVVGPEFIAHQVAATTHEELPALVAAAPAPPEEAQRVAAVAQVLRARLNQVVGPEQARQVVDELLRIAAELPAPAEEAGRADDQPGEAVRRAASKPGAAGIAGAIIETAAQLAAREDEQREALEQAAQQVTSPEPGVAPELAGSLQLLRNELLQRMRPYQALDTRLFLAINQLPHPSAANRAMYALTSVMNGGMGWIGILLLATALNRRRGLNALREIAPPMWFATMSVEYPIKNAFRRRRPFIDIVQAIAVGRKPGTYSFPSGHSAAAFAGAYLLSRHYPELRSLWYSLAALTGFSRIYLGVHYPGDVVAGALSGTAIAELYRLLLDLLAER</sequence>
<dbReference type="Gene3D" id="2.60.200.40">
    <property type="match status" value="1"/>
</dbReference>
<dbReference type="AlphaFoldDB" id="A0A2A6RFP5"/>
<dbReference type="GO" id="GO:0019242">
    <property type="term" value="P:methylglyoxal biosynthetic process"/>
    <property type="evidence" value="ECO:0007669"/>
    <property type="project" value="InterPro"/>
</dbReference>
<keyword evidence="2" id="KW-0472">Membrane</keyword>
<dbReference type="GO" id="GO:0008929">
    <property type="term" value="F:methylglyoxal synthase activity"/>
    <property type="evidence" value="ECO:0007669"/>
    <property type="project" value="InterPro"/>
</dbReference>
<dbReference type="EMBL" id="NQWI01000104">
    <property type="protein sequence ID" value="PDW01842.1"/>
    <property type="molecule type" value="Genomic_DNA"/>
</dbReference>
<dbReference type="SMART" id="SM00046">
    <property type="entry name" value="DAGKc"/>
    <property type="match status" value="1"/>
</dbReference>
<dbReference type="SMART" id="SM00014">
    <property type="entry name" value="acidPPc"/>
    <property type="match status" value="1"/>
</dbReference>
<dbReference type="SUPFAM" id="SSF48317">
    <property type="entry name" value="Acid phosphatase/Vanadium-dependent haloperoxidase"/>
    <property type="match status" value="1"/>
</dbReference>
<evidence type="ECO:0000256" key="2">
    <source>
        <dbReference type="SAM" id="Phobius"/>
    </source>
</evidence>
<accession>A0A2A6RFP5</accession>
<dbReference type="GO" id="GO:0005524">
    <property type="term" value="F:ATP binding"/>
    <property type="evidence" value="ECO:0007669"/>
    <property type="project" value="InterPro"/>
</dbReference>
<dbReference type="InterPro" id="IPR005218">
    <property type="entry name" value="Diacylglycerol/lipid_kinase"/>
</dbReference>